<dbReference type="Pfam" id="PF00668">
    <property type="entry name" value="Condensation"/>
    <property type="match status" value="2"/>
</dbReference>
<dbReference type="Gene3D" id="3.30.300.30">
    <property type="match status" value="2"/>
</dbReference>
<proteinExistence type="predicted"/>
<dbReference type="Pfam" id="PF00501">
    <property type="entry name" value="AMP-binding"/>
    <property type="match status" value="2"/>
</dbReference>
<dbReference type="SUPFAM" id="SSF47336">
    <property type="entry name" value="ACP-like"/>
    <property type="match status" value="3"/>
</dbReference>
<dbReference type="InterPro" id="IPR000873">
    <property type="entry name" value="AMP-dep_synth/lig_dom"/>
</dbReference>
<dbReference type="InterPro" id="IPR006162">
    <property type="entry name" value="Ppantetheine_attach_site"/>
</dbReference>
<dbReference type="InterPro" id="IPR029058">
    <property type="entry name" value="AB_hydrolase_fold"/>
</dbReference>
<dbReference type="SUPFAM" id="SSF52777">
    <property type="entry name" value="CoA-dependent acyltransferases"/>
    <property type="match status" value="4"/>
</dbReference>
<dbReference type="InterPro" id="IPR001242">
    <property type="entry name" value="Condensation_dom"/>
</dbReference>
<dbReference type="EMBL" id="CP022433">
    <property type="protein sequence ID" value="ASN23385.1"/>
    <property type="molecule type" value="Genomic_DNA"/>
</dbReference>
<dbReference type="PROSITE" id="PS00012">
    <property type="entry name" value="PHOSPHOPANTETHEINE"/>
    <property type="match status" value="2"/>
</dbReference>
<comment type="cofactor">
    <cofactor evidence="1">
        <name>pantetheine 4'-phosphate</name>
        <dbReference type="ChEBI" id="CHEBI:47942"/>
    </cofactor>
</comment>
<dbReference type="Gene3D" id="3.40.50.980">
    <property type="match status" value="4"/>
</dbReference>
<dbReference type="InterPro" id="IPR010071">
    <property type="entry name" value="AA_adenyl_dom"/>
</dbReference>
<feature type="domain" description="Carrier" evidence="4">
    <location>
        <begin position="7"/>
        <end position="82"/>
    </location>
</feature>
<dbReference type="Pfam" id="PF00975">
    <property type="entry name" value="Thioesterase"/>
    <property type="match status" value="1"/>
</dbReference>
<dbReference type="PANTHER" id="PTHR45527:SF1">
    <property type="entry name" value="FATTY ACID SYNTHASE"/>
    <property type="match status" value="1"/>
</dbReference>
<dbReference type="GO" id="GO:0017000">
    <property type="term" value="P:antibiotic biosynthetic process"/>
    <property type="evidence" value="ECO:0007669"/>
    <property type="project" value="UniProtKB-ARBA"/>
</dbReference>
<evidence type="ECO:0000256" key="2">
    <source>
        <dbReference type="ARBA" id="ARBA00022450"/>
    </source>
</evidence>
<dbReference type="FunFam" id="3.30.300.30:FF:000010">
    <property type="entry name" value="Enterobactin synthetase component F"/>
    <property type="match status" value="2"/>
</dbReference>
<dbReference type="InterPro" id="IPR020806">
    <property type="entry name" value="PKS_PP-bd"/>
</dbReference>
<dbReference type="Pfam" id="PF00550">
    <property type="entry name" value="PP-binding"/>
    <property type="match status" value="3"/>
</dbReference>
<dbReference type="PROSITE" id="PS00455">
    <property type="entry name" value="AMP_BINDING"/>
    <property type="match status" value="1"/>
</dbReference>
<dbReference type="InterPro" id="IPR001031">
    <property type="entry name" value="Thioesterase"/>
</dbReference>
<dbReference type="Gene3D" id="3.30.559.10">
    <property type="entry name" value="Chloramphenicol acetyltransferase-like domain"/>
    <property type="match status" value="2"/>
</dbReference>
<keyword evidence="6" id="KW-1185">Reference proteome</keyword>
<dbReference type="CDD" id="cd12117">
    <property type="entry name" value="A_NRPS_Srf_like"/>
    <property type="match status" value="1"/>
</dbReference>
<name>A0A221NV15_9ACTN</name>
<evidence type="ECO:0000259" key="4">
    <source>
        <dbReference type="PROSITE" id="PS50075"/>
    </source>
</evidence>
<dbReference type="InterPro" id="IPR020802">
    <property type="entry name" value="TesA-like"/>
</dbReference>
<dbReference type="NCBIfam" id="TIGR01733">
    <property type="entry name" value="AA-adenyl-dom"/>
    <property type="match status" value="2"/>
</dbReference>
<dbReference type="CDD" id="cd05930">
    <property type="entry name" value="A_NRPS"/>
    <property type="match status" value="1"/>
</dbReference>
<dbReference type="Pfam" id="PF13193">
    <property type="entry name" value="AMP-binding_C"/>
    <property type="match status" value="2"/>
</dbReference>
<dbReference type="GO" id="GO:0003824">
    <property type="term" value="F:catalytic activity"/>
    <property type="evidence" value="ECO:0007669"/>
    <property type="project" value="InterPro"/>
</dbReference>
<dbReference type="PROSITE" id="PS50075">
    <property type="entry name" value="CARRIER"/>
    <property type="match status" value="3"/>
</dbReference>
<dbReference type="FunFam" id="2.30.38.10:FF:000001">
    <property type="entry name" value="Non-ribosomal peptide synthetase PvdI"/>
    <property type="match status" value="2"/>
</dbReference>
<gene>
    <name evidence="5" type="ORF">LK07_04355</name>
</gene>
<dbReference type="Gene3D" id="2.30.38.10">
    <property type="entry name" value="Luciferase, Domain 3"/>
    <property type="match status" value="2"/>
</dbReference>
<dbReference type="InterPro" id="IPR020845">
    <property type="entry name" value="AMP-binding_CS"/>
</dbReference>
<dbReference type="InterPro" id="IPR023213">
    <property type="entry name" value="CAT-like_dom_sf"/>
</dbReference>
<feature type="domain" description="Carrier" evidence="4">
    <location>
        <begin position="1081"/>
        <end position="1155"/>
    </location>
</feature>
<keyword evidence="3" id="KW-0597">Phosphoprotein</keyword>
<accession>A0A221NV15</accession>
<protein>
    <submittedName>
        <fullName evidence="5">Non-ribosomal peptide synthetase</fullName>
    </submittedName>
</protein>
<dbReference type="RefSeq" id="WP_078859134.1">
    <property type="nucleotide sequence ID" value="NZ_CP021080.1"/>
</dbReference>
<dbReference type="KEGG" id="splu:LK06_003270"/>
<dbReference type="GO" id="GO:0005829">
    <property type="term" value="C:cytosol"/>
    <property type="evidence" value="ECO:0007669"/>
    <property type="project" value="TreeGrafter"/>
</dbReference>
<organism evidence="5 6">
    <name type="scientific">Streptomyces pluripotens</name>
    <dbReference type="NCBI Taxonomy" id="1355015"/>
    <lineage>
        <taxon>Bacteria</taxon>
        <taxon>Bacillati</taxon>
        <taxon>Actinomycetota</taxon>
        <taxon>Actinomycetes</taxon>
        <taxon>Kitasatosporales</taxon>
        <taxon>Streptomycetaceae</taxon>
        <taxon>Streptomyces</taxon>
    </lineage>
</organism>
<dbReference type="InterPro" id="IPR025110">
    <property type="entry name" value="AMP-bd_C"/>
</dbReference>
<dbReference type="STRING" id="1355015.LK06_003270"/>
<dbReference type="SUPFAM" id="SSF56801">
    <property type="entry name" value="Acetyl-CoA synthetase-like"/>
    <property type="match status" value="2"/>
</dbReference>
<dbReference type="Gene3D" id="3.40.50.1820">
    <property type="entry name" value="alpha/beta hydrolase"/>
    <property type="match status" value="1"/>
</dbReference>
<dbReference type="GO" id="GO:0008610">
    <property type="term" value="P:lipid biosynthetic process"/>
    <property type="evidence" value="ECO:0007669"/>
    <property type="project" value="UniProtKB-ARBA"/>
</dbReference>
<evidence type="ECO:0000256" key="3">
    <source>
        <dbReference type="ARBA" id="ARBA00022553"/>
    </source>
</evidence>
<evidence type="ECO:0000313" key="5">
    <source>
        <dbReference type="EMBL" id="ASN23385.1"/>
    </source>
</evidence>
<dbReference type="SMART" id="SM00824">
    <property type="entry name" value="PKS_TE"/>
    <property type="match status" value="1"/>
</dbReference>
<dbReference type="SUPFAM" id="SSF53474">
    <property type="entry name" value="alpha/beta-Hydrolases"/>
    <property type="match status" value="1"/>
</dbReference>
<feature type="domain" description="Carrier" evidence="4">
    <location>
        <begin position="2155"/>
        <end position="2230"/>
    </location>
</feature>
<dbReference type="FunFam" id="3.40.50.980:FF:000001">
    <property type="entry name" value="Non-ribosomal peptide synthetase"/>
    <property type="match status" value="1"/>
</dbReference>
<dbReference type="InterPro" id="IPR009081">
    <property type="entry name" value="PP-bd_ACP"/>
</dbReference>
<sequence>MPSMGPEPRTAHEEILRKLFAEVLGTPETAGDENFFEAGGDSLLAMRLMGRIRQTVGHGIHLRKFFEAPTPEGVALALAQATAPPAPKGPALADTAVPHRIPLSPAQQRLWFLAQLEGPSPRYNMPVGLRLRGPVDAAALRAALGDIVARHEPLRTVFPQDDGVPFQEIRPATDEPPVFAHRHVPPADLTAAMLAATGEAIDITRDVPLRTWLLTLTDSGTPHGPDQTPGPDDATEHVLVLVLHHIAADGWSVDPLLRDLAAAYAARQDGRTPEFSPLPVTYAQFSTWQHHAQADDDSGDGALRKQLAFWREALAGLPDRITLPLDRPRPGVPSHHGASVTFTVDSDLHTRLLAMAKEHQATVFMVLQAALAAVLTRYGAGEDLPIGSPVAGRSDDLLDELVGFFVNTLVLRTDTSGDPTFAELLDRVRTTDLAAFAHQDVPFDRVVEEVNPERSRSANPLVQVALAFIGQSAGPTDLPGLPRAALFDVPTQVAKFDLVLNVREHTTDGRPCGLAGFLEYATDLFDDDSARRLVGAVLRVLAQAADDPDRRIGQLDPAGAQDRARTLALGTGAEPGARATVVDLFAAQVRHTPDAPALFSAGQEITYADLDARSTALAHGLAELGVGPDAPVAVLMERSPELVVAVLAVLKAGGAYVPLDRRHPAARLSEIAEITRARVLLVDDASSTVTFDHDMKPVLVTPGPAIDRGERQLPRASDPDHLAYVMFTSGSTGAPKGVAVTHADITALATDSAFRGPTHRRVLLHSSPAFDASTYELWVPLLNGGCCVLAPPGALDVAALAAVIASGQVSAMWLTAALFALVVEEAPAELGSLQEIWAGGEAVSATAVSTLRERFPAIQFVNGYGPTETTTFAARWALDADEPVPAVLPIGSPLDGMQAYILDARLQPVPLGATGELYVAGAGLARGYLGLPGLTAERFVADPFGQPGTRMYRTGDLARFNSQGELEFAGRADEQVKIRGFRIEPGEVQAAVEADPAVARAAVIVREDRPGDKRLVAYTVAAESTSPAGMGALSARLRDRLPAYLLPEVVVLDELPLTVNGKLDRTALPQPERTAHAGLAPARTARQEILCSLFAEILQREVDVDDDFFALGGHSLLAMRLISRIRTALDTDVDLGSFFNAPSPAGTDRLLTVAGSDSAHLRPELVAGERPAQVPLSFAQQRLWLISRIDGPSPTYNIPLALRLHGAIDAEALREALGDVMRRHETLRTVFPESNGAAHQVVLSPDVAPPVLVTVVVGRDALDDEIGRAARHVFDIGSDVPLRCTLFEVDGSDDEYVLLVLLHHIAGDGLSMRPLLSDLAEAYEGRSSGSAPAFTALPVQYGDYTLWQRTLLGDDRDAGSVQSRQLTFWREALDGVPQQLDLPLDRPRRATAGHQGATVEVALDADLQQQLLDLARRTGTTLFMVLQSAVATMLKRSGTGDDIPLGTVVAGRSEAGLDDLVGFFVNTLVLRTDTSGDPTFAELLGRVRATDLAAFAHQDVPFDRIVEELRPERSLAWHPLFQVFLALDDGFIDRAPSFASAGTQLLPLTTDTAKFDLSIDFASRRDHDGLPAGLHMVFEYATELFDHATVATMGRRLVAVLRHAVADPDRPIGSFDLLNDDEKRLLLDDWNGLPSAEQPIDLPGRVRALAANRPGAAAVSDDRTTLTYREVANRAGAVAGSLAAVGAGADTLVAVLSTRSTWFVTAALGALGTGGGYMPLDPGIPAARAAGMLCDADVRFLLAAPDLLGLAGEIIAACGDHAVTLVTVDDTATAPPPVTVEPEAIAYSVFTSGSTGRPKGVLVPHRGLSNHLRAVVDLYGLDESDTIAFNAPLTFDVSIWQTLTLFLPGGRVHVFDDDTTRDPLDMIRAVAAHGITVLQIVPAVLRAVLDLLDDDEACVDLLAGLRWMLVHGEELPPDLVTRWYKRHPGIPLANVYGPAECSDDVSIAVIEPGSLAGGSRAPIGTLLTNTRAYVLDEHLRLLPAGVTGELYVAGAGLARGYARNPALTAERFIADPYGEPGTRMYRTGDLARWNHHGVLEFVGRVDHQVKIRGFRVEPGEVQAVVDADHAVRHSTVLVREDQPGDKRLVAYVVPDRGREQELSPDVLRRRVAGALPAYMVPAVVVLEELPLTVNGKIDRKALPAPEVSSRATTVAARTPREERACALFAEVLDLPDVDVDDDFFALGGHSLLAMRLAGRIRADLAIDVSVRSLFQTPTPRGLLGGVTGGGDFDVLLPLRPAAGHRPLFCVHPATGLAWSYLTLARQLPAEVPVYGLQTPGLADAAERPAGFGEITDRMAQEIRTVQPQGPYRLLGWSLGGNIAHAVATRLRAGGAEVELLALVDSYPGATWPYPGLATPEQWDEFALLTTLVGRPRDVAGHDGDFGSLLTALRAEAAAHVPLDHEQFTRLVEVGVNASRLVAAYTPDRFDGTVLHFTATQGRTPDGPRPSAWEPYAEGLQEHPLDCSHEEVLADEPRQHMADVLAPLLIQGTE</sequence>
<dbReference type="GO" id="GO:0044550">
    <property type="term" value="P:secondary metabolite biosynthetic process"/>
    <property type="evidence" value="ECO:0007669"/>
    <property type="project" value="UniProtKB-ARBA"/>
</dbReference>
<dbReference type="GO" id="GO:0031177">
    <property type="term" value="F:phosphopantetheine binding"/>
    <property type="evidence" value="ECO:0007669"/>
    <property type="project" value="InterPro"/>
</dbReference>
<dbReference type="Proteomes" id="UP000031501">
    <property type="component" value="Chromosome"/>
</dbReference>
<dbReference type="InterPro" id="IPR036736">
    <property type="entry name" value="ACP-like_sf"/>
</dbReference>
<evidence type="ECO:0000256" key="1">
    <source>
        <dbReference type="ARBA" id="ARBA00001957"/>
    </source>
</evidence>
<keyword evidence="2" id="KW-0596">Phosphopantetheine</keyword>
<dbReference type="Gene3D" id="1.10.1200.10">
    <property type="entry name" value="ACP-like"/>
    <property type="match status" value="2"/>
</dbReference>
<dbReference type="GO" id="GO:0043041">
    <property type="term" value="P:amino acid activation for nonribosomal peptide biosynthetic process"/>
    <property type="evidence" value="ECO:0007669"/>
    <property type="project" value="TreeGrafter"/>
</dbReference>
<dbReference type="SMART" id="SM00823">
    <property type="entry name" value="PKS_PP"/>
    <property type="match status" value="3"/>
</dbReference>
<dbReference type="Gene3D" id="3.30.559.30">
    <property type="entry name" value="Nonribosomal peptide synthetase, condensation domain"/>
    <property type="match status" value="2"/>
</dbReference>
<dbReference type="FunFam" id="3.40.50.12780:FF:000012">
    <property type="entry name" value="Non-ribosomal peptide synthetase"/>
    <property type="match status" value="1"/>
</dbReference>
<dbReference type="InterPro" id="IPR045851">
    <property type="entry name" value="AMP-bd_C_sf"/>
</dbReference>
<dbReference type="PANTHER" id="PTHR45527">
    <property type="entry name" value="NONRIBOSOMAL PEPTIDE SYNTHETASE"/>
    <property type="match status" value="1"/>
</dbReference>
<dbReference type="CDD" id="cd19540">
    <property type="entry name" value="LCL_NRPS-like"/>
    <property type="match status" value="2"/>
</dbReference>
<evidence type="ECO:0000313" key="6">
    <source>
        <dbReference type="Proteomes" id="UP000031501"/>
    </source>
</evidence>
<reference evidence="5 6" key="1">
    <citation type="submission" date="2017-07" db="EMBL/GenBank/DDBJ databases">
        <title>Genome sequence of Streptomyces pluripotens MUSC 137T.</title>
        <authorList>
            <person name="Ser H.-L."/>
            <person name="Lee L.-H."/>
        </authorList>
    </citation>
    <scope>NUCLEOTIDE SEQUENCE [LARGE SCALE GENOMIC DNA]</scope>
    <source>
        <strain evidence="5 6">MUSC 137</strain>
    </source>
</reference>